<reference evidence="1 2" key="1">
    <citation type="journal article" date="2014" name="Int. J. Syst. Evol. Microbiol.">
        <title>Listeria floridensis sp. nov., Listeria aquatica sp. nov., Listeria cornellensis sp. nov., Listeria riparia sp. nov. and Listeria grandensis sp. nov., from agricultural and natural environments.</title>
        <authorList>
            <person name="den Bakker H.C."/>
            <person name="Warchocki S."/>
            <person name="Wright E.M."/>
            <person name="Allred A.F."/>
            <person name="Ahlstrom C."/>
            <person name="Manuel C.S."/>
            <person name="Stasiewicz M.J."/>
            <person name="Burrell A."/>
            <person name="Roof S."/>
            <person name="Strawn L."/>
            <person name="Fortes E.D."/>
            <person name="Nightingale K.K."/>
            <person name="Kephart D."/>
            <person name="Wiedmann M."/>
        </authorList>
    </citation>
    <scope>NUCLEOTIDE SEQUENCE [LARGE SCALE GENOMIC DNA]</scope>
    <source>
        <strain evidence="2">FSL F6-969</strain>
    </source>
</reference>
<gene>
    <name evidence="1" type="ORF">PCORN_02903</name>
</gene>
<name>W7C8V9_9LIST</name>
<evidence type="ECO:0000313" key="1">
    <source>
        <dbReference type="EMBL" id="EUJ32121.1"/>
    </source>
</evidence>
<dbReference type="AlphaFoldDB" id="W7C8V9"/>
<keyword evidence="2" id="KW-1185">Reference proteome</keyword>
<accession>W7C8V9</accession>
<proteinExistence type="predicted"/>
<protein>
    <submittedName>
        <fullName evidence="1">Frv operon regulatory protein</fullName>
    </submittedName>
</protein>
<sequence>MDGTLVHNALVACVNPNVSTELKVFSYLYYVLNEHDGEDILRLTDYDAFIGCIEG</sequence>
<organism evidence="1 2">
    <name type="scientific">Listeria cornellensis FSL F6-0969</name>
    <dbReference type="NCBI Taxonomy" id="1265820"/>
    <lineage>
        <taxon>Bacteria</taxon>
        <taxon>Bacillati</taxon>
        <taxon>Bacillota</taxon>
        <taxon>Bacilli</taxon>
        <taxon>Bacillales</taxon>
        <taxon>Listeriaceae</taxon>
        <taxon>Listeria</taxon>
    </lineage>
</organism>
<dbReference type="RefSeq" id="WP_159102511.1">
    <property type="nucleotide sequence ID" value="NZ_AODE01000007.1"/>
</dbReference>
<dbReference type="PATRIC" id="fig|1265820.5.peg.567"/>
<dbReference type="STRING" id="1265820.PCORN_02903"/>
<comment type="caution">
    <text evidence="1">The sequence shown here is derived from an EMBL/GenBank/DDBJ whole genome shotgun (WGS) entry which is preliminary data.</text>
</comment>
<evidence type="ECO:0000313" key="2">
    <source>
        <dbReference type="Proteomes" id="UP000019254"/>
    </source>
</evidence>
<dbReference type="Proteomes" id="UP000019254">
    <property type="component" value="Unassembled WGS sequence"/>
</dbReference>
<dbReference type="EMBL" id="AODE01000007">
    <property type="protein sequence ID" value="EUJ32121.1"/>
    <property type="molecule type" value="Genomic_DNA"/>
</dbReference>